<dbReference type="AlphaFoldDB" id="A0A2C9D280"/>
<dbReference type="EMBL" id="LT960614">
    <property type="protein sequence ID" value="SON53901.1"/>
    <property type="molecule type" value="Genomic_DNA"/>
</dbReference>
<name>A0A2C9D280_9HYPH</name>
<dbReference type="Gene3D" id="3.30.530.20">
    <property type="match status" value="1"/>
</dbReference>
<evidence type="ECO:0008006" key="4">
    <source>
        <dbReference type="Google" id="ProtNLM"/>
    </source>
</evidence>
<dbReference type="InterPro" id="IPR010419">
    <property type="entry name" value="CO_DH_gsu"/>
</dbReference>
<protein>
    <recommendedName>
        <fullName evidence="4">Carbon monoxide dehydrogenase subunit G (CoxG)</fullName>
    </recommendedName>
</protein>
<reference evidence="3" key="1">
    <citation type="submission" date="2017-09" db="EMBL/GenBank/DDBJ databases">
        <title>Genome sequence of Nannocystis excedens DSM 71.</title>
        <authorList>
            <person name="Blom J."/>
        </authorList>
    </citation>
    <scope>NUCLEOTIDE SEQUENCE [LARGE SCALE GENOMIC DNA]</scope>
    <source>
        <strain evidence="3">type strain: E19</strain>
    </source>
</reference>
<accession>A0A2C9D280</accession>
<organism evidence="2 3">
    <name type="scientific">Hartmannibacter diazotrophicus</name>
    <dbReference type="NCBI Taxonomy" id="1482074"/>
    <lineage>
        <taxon>Bacteria</taxon>
        <taxon>Pseudomonadati</taxon>
        <taxon>Pseudomonadota</taxon>
        <taxon>Alphaproteobacteria</taxon>
        <taxon>Hyphomicrobiales</taxon>
        <taxon>Pleomorphomonadaceae</taxon>
        <taxon>Hartmannibacter</taxon>
    </lineage>
</organism>
<dbReference type="Pfam" id="PF06240">
    <property type="entry name" value="COXG"/>
    <property type="match status" value="1"/>
</dbReference>
<dbReference type="Proteomes" id="UP000223606">
    <property type="component" value="Chromosome 1"/>
</dbReference>
<gene>
    <name evidence="2" type="ORF">HDIA_0360</name>
</gene>
<feature type="compositionally biased region" description="Polar residues" evidence="1">
    <location>
        <begin position="172"/>
        <end position="190"/>
    </location>
</feature>
<evidence type="ECO:0000313" key="3">
    <source>
        <dbReference type="Proteomes" id="UP000223606"/>
    </source>
</evidence>
<sequence length="224" mass="23324">MEIKNTFDVPLPPNEAWPVLMDIPRIVPCVPGAELVEVVDERTFKGKVAVKLGPIALVFNGTARFEDIDEAAHKANVKVQGTDTKGRGGANATVAFSLQPSEQGSRVYIVTDVALSGMVAQYGRGTGVIQGVAAQLINQFAASLREMLEKEGALGAPTGGIAGADPAVSAEGDTSTGAAPVRTESSSSLRTEPAPAPKPISGFALLLSVLKEMLRGLFGGRKRD</sequence>
<dbReference type="PANTHER" id="PTHR38588">
    <property type="entry name" value="BLL0334 PROTEIN"/>
    <property type="match status" value="1"/>
</dbReference>
<feature type="region of interest" description="Disordered" evidence="1">
    <location>
        <begin position="158"/>
        <end position="198"/>
    </location>
</feature>
<dbReference type="SUPFAM" id="SSF55961">
    <property type="entry name" value="Bet v1-like"/>
    <property type="match status" value="1"/>
</dbReference>
<dbReference type="RefSeq" id="WP_099553815.1">
    <property type="nucleotide sequence ID" value="NZ_LT960614.1"/>
</dbReference>
<dbReference type="InterPro" id="IPR023393">
    <property type="entry name" value="START-like_dom_sf"/>
</dbReference>
<keyword evidence="3" id="KW-1185">Reference proteome</keyword>
<proteinExistence type="predicted"/>
<dbReference type="CDD" id="cd07823">
    <property type="entry name" value="SRPBCC_5"/>
    <property type="match status" value="1"/>
</dbReference>
<dbReference type="OrthoDB" id="9808623at2"/>
<dbReference type="KEGG" id="hdi:HDIA_0360"/>
<dbReference type="PANTHER" id="PTHR38588:SF1">
    <property type="entry name" value="BLL0334 PROTEIN"/>
    <property type="match status" value="1"/>
</dbReference>
<evidence type="ECO:0000313" key="2">
    <source>
        <dbReference type="EMBL" id="SON53901.1"/>
    </source>
</evidence>
<evidence type="ECO:0000256" key="1">
    <source>
        <dbReference type="SAM" id="MobiDB-lite"/>
    </source>
</evidence>